<reference evidence="2" key="1">
    <citation type="submission" date="2013-10" db="EMBL/GenBank/DDBJ databases">
        <title>Genome sequencing of Onchocerca volvulus.</title>
        <authorList>
            <person name="Cotton J."/>
            <person name="Tsai J."/>
            <person name="Stanley E."/>
            <person name="Tracey A."/>
            <person name="Holroyd N."/>
            <person name="Lustigman S."/>
            <person name="Berriman M."/>
        </authorList>
    </citation>
    <scope>NUCLEOTIDE SEQUENCE</scope>
</reference>
<reference evidence="1" key="2">
    <citation type="submission" date="2022-06" db="UniProtKB">
        <authorList>
            <consortium name="EnsemblMetazoa"/>
        </authorList>
    </citation>
    <scope>IDENTIFICATION</scope>
</reference>
<proteinExistence type="predicted"/>
<name>A0A8R1TW49_ONCVO</name>
<dbReference type="OMA" id="VEDCEHE"/>
<dbReference type="EMBL" id="CMVM020000170">
    <property type="status" value="NOT_ANNOTATED_CDS"/>
    <property type="molecule type" value="Genomic_DNA"/>
</dbReference>
<evidence type="ECO:0000313" key="1">
    <source>
        <dbReference type="EnsemblMetazoa" id="OVOC6116.1"/>
    </source>
</evidence>
<sequence length="160" mass="18428">MLSKFQTKDKTEEEKFSRGATANLLMKEVERKKEIFSSASSKVENFSEDRRNKVKWQMNPLYKGKSSNTEESESEFMISLSYQQSYVHSERSVDSGYKSNSEEGNEFQENIFENVNFRNTATEILNTMKALGAGAENNAAMRKGVEDCEHELEKLNIRKL</sequence>
<evidence type="ECO:0000313" key="2">
    <source>
        <dbReference type="Proteomes" id="UP000024404"/>
    </source>
</evidence>
<dbReference type="EnsemblMetazoa" id="OVOC6116.1">
    <property type="protein sequence ID" value="OVOC6116.1"/>
    <property type="gene ID" value="WBGene00242925"/>
</dbReference>
<protein>
    <submittedName>
        <fullName evidence="1">Uncharacterized protein</fullName>
    </submittedName>
</protein>
<keyword evidence="2" id="KW-1185">Reference proteome</keyword>
<dbReference type="AlphaFoldDB" id="A0A8R1TW49"/>
<dbReference type="Proteomes" id="UP000024404">
    <property type="component" value="Unassembled WGS sequence"/>
</dbReference>
<accession>A0A8R1TW49</accession>
<organism evidence="1 2">
    <name type="scientific">Onchocerca volvulus</name>
    <dbReference type="NCBI Taxonomy" id="6282"/>
    <lineage>
        <taxon>Eukaryota</taxon>
        <taxon>Metazoa</taxon>
        <taxon>Ecdysozoa</taxon>
        <taxon>Nematoda</taxon>
        <taxon>Chromadorea</taxon>
        <taxon>Rhabditida</taxon>
        <taxon>Spirurina</taxon>
        <taxon>Spiruromorpha</taxon>
        <taxon>Filarioidea</taxon>
        <taxon>Onchocercidae</taxon>
        <taxon>Onchocerca</taxon>
    </lineage>
</organism>